<comment type="caution">
    <text evidence="1">The sequence shown here is derived from an EMBL/GenBank/DDBJ whole genome shotgun (WGS) entry which is preliminary data.</text>
</comment>
<reference evidence="1" key="1">
    <citation type="submission" date="2022-10" db="EMBL/GenBank/DDBJ databases">
        <title>Culturing micro-colonial fungi from biological soil crusts in the Mojave desert and describing Neophaeococcomyces mojavensis, and introducing the new genera and species Taxawa tesnikishii.</title>
        <authorList>
            <person name="Kurbessoian T."/>
            <person name="Stajich J.E."/>
        </authorList>
    </citation>
    <scope>NUCLEOTIDE SEQUENCE</scope>
    <source>
        <strain evidence="1">JES_112</strain>
    </source>
</reference>
<accession>A0ACC2ZRG6</accession>
<evidence type="ECO:0000313" key="1">
    <source>
        <dbReference type="EMBL" id="KAJ9650119.1"/>
    </source>
</evidence>
<gene>
    <name evidence="1" type="ORF">H2198_010566</name>
</gene>
<sequence>MSASTTWETEGNYSLPLNPQHYLPYSGGAVVGIDNITLDWQGYGGKSLTNQVTFVYATETFHVGSIGLRPAPINISSLNDPIPSIVGSLRQDGLIPSTSWGYLAGAFYYSYPVSGLGSLTFGGYDASRLNVNANLTLAGGSDSFRPYLLGIESITTNGTELLMEPIITALDSLTTQIWLPLSACQAFEAAFNLTWNEENELYLLNEAEHSALVAKNASVTFTLSTGISNSTDRLQITLPYAAFDLKASPPLAGNGTYFYFPLQRAANETQYTLGRVILQEIYMIANYDWGYVTLYEAVYPESSVKPNIITICPPNSTACINSTNNTVKSRKLSAGATAGIVIAATLVLIAICAVMWFKFFKKPVVEKSSSEGKAGSMTECNSTGAYGVGLTEKQELDGTARGSSRRELEGYFESKAPDSVRDSGYTSASPRGAPSSSTGEFSPASGRDKKEASEAGGKALHESGGVEVQELPAETRASTNPSELAGSQAGHELPGSMEWITR</sequence>
<keyword evidence="2" id="KW-1185">Reference proteome</keyword>
<dbReference type="Proteomes" id="UP001172386">
    <property type="component" value="Unassembled WGS sequence"/>
</dbReference>
<dbReference type="EMBL" id="JAPDRQ010000383">
    <property type="protein sequence ID" value="KAJ9650119.1"/>
    <property type="molecule type" value="Genomic_DNA"/>
</dbReference>
<organism evidence="1 2">
    <name type="scientific">Neophaeococcomyces mojaviensis</name>
    <dbReference type="NCBI Taxonomy" id="3383035"/>
    <lineage>
        <taxon>Eukaryota</taxon>
        <taxon>Fungi</taxon>
        <taxon>Dikarya</taxon>
        <taxon>Ascomycota</taxon>
        <taxon>Pezizomycotina</taxon>
        <taxon>Eurotiomycetes</taxon>
        <taxon>Chaetothyriomycetidae</taxon>
        <taxon>Chaetothyriales</taxon>
        <taxon>Chaetothyriales incertae sedis</taxon>
        <taxon>Neophaeococcomyces</taxon>
    </lineage>
</organism>
<evidence type="ECO:0000313" key="2">
    <source>
        <dbReference type="Proteomes" id="UP001172386"/>
    </source>
</evidence>
<protein>
    <submittedName>
        <fullName evidence="1">Uncharacterized protein</fullName>
    </submittedName>
</protein>
<proteinExistence type="predicted"/>
<name>A0ACC2ZRG6_9EURO</name>